<feature type="signal peptide" evidence="1">
    <location>
        <begin position="1"/>
        <end position="20"/>
    </location>
</feature>
<gene>
    <name evidence="2" type="ORF">SFSGTM_21390</name>
</gene>
<name>A0A809RRD2_9PROT</name>
<dbReference type="Gene3D" id="3.40.1260.10">
    <property type="entry name" value="DsrEFH-like"/>
    <property type="match status" value="1"/>
</dbReference>
<dbReference type="KEGG" id="sniv:SFSGTM_21390"/>
<dbReference type="PANTHER" id="PTHR37691:SF1">
    <property type="entry name" value="BLR3518 PROTEIN"/>
    <property type="match status" value="1"/>
</dbReference>
<keyword evidence="1" id="KW-0732">Signal</keyword>
<reference evidence="3" key="1">
    <citation type="submission" date="2019-11" db="EMBL/GenBank/DDBJ databases">
        <title>Isolation and characterization of a novel species in the genus Sulfuriferula.</title>
        <authorList>
            <person name="Mochizuki J."/>
            <person name="Kojima H."/>
            <person name="Fukui M."/>
        </authorList>
    </citation>
    <scope>NUCLEOTIDE SEQUENCE [LARGE SCALE GENOMIC DNA]</scope>
    <source>
        <strain evidence="3">SGTM</strain>
    </source>
</reference>
<keyword evidence="3" id="KW-1185">Reference proteome</keyword>
<evidence type="ECO:0008006" key="4">
    <source>
        <dbReference type="Google" id="ProtNLM"/>
    </source>
</evidence>
<dbReference type="RefSeq" id="WP_162085213.1">
    <property type="nucleotide sequence ID" value="NZ_AP021881.1"/>
</dbReference>
<protein>
    <recommendedName>
        <fullName evidence="4">DsrE family protein</fullName>
    </recommendedName>
</protein>
<accession>A0A809RRD2</accession>
<dbReference type="PANTHER" id="PTHR37691">
    <property type="entry name" value="BLR3518 PROTEIN"/>
    <property type="match status" value="1"/>
</dbReference>
<dbReference type="InterPro" id="IPR027396">
    <property type="entry name" value="DsrEFH-like"/>
</dbReference>
<dbReference type="AlphaFoldDB" id="A0A809RRD2"/>
<feature type="chain" id="PRO_5032859416" description="DsrE family protein" evidence="1">
    <location>
        <begin position="21"/>
        <end position="143"/>
    </location>
</feature>
<dbReference type="SUPFAM" id="SSF75169">
    <property type="entry name" value="DsrEFH-like"/>
    <property type="match status" value="1"/>
</dbReference>
<dbReference type="Proteomes" id="UP000463939">
    <property type="component" value="Chromosome"/>
</dbReference>
<evidence type="ECO:0000256" key="1">
    <source>
        <dbReference type="SAM" id="SignalP"/>
    </source>
</evidence>
<sequence length="143" mass="15191">MNKLLLCVMLGCSVPVVSFAASPAEVVQAAPLKMVIQVSDADAKKWNLSLNNAMNVQKELGKDGSVIEIVAFGPGINMLKFDSEVGGRVQDALAAGIKIVACENSMHGMQLKPEDMQVGIGYVKAGVVEIARKELAGYAYIRP</sequence>
<evidence type="ECO:0000313" key="3">
    <source>
        <dbReference type="Proteomes" id="UP000463939"/>
    </source>
</evidence>
<organism evidence="2 3">
    <name type="scientific">Sulfuriferula nivalis</name>
    <dbReference type="NCBI Taxonomy" id="2675298"/>
    <lineage>
        <taxon>Bacteria</taxon>
        <taxon>Pseudomonadati</taxon>
        <taxon>Pseudomonadota</taxon>
        <taxon>Betaproteobacteria</taxon>
        <taxon>Nitrosomonadales</taxon>
        <taxon>Sulfuricellaceae</taxon>
        <taxon>Sulfuriferula</taxon>
    </lineage>
</organism>
<proteinExistence type="predicted"/>
<dbReference type="EMBL" id="AP021881">
    <property type="protein sequence ID" value="BBP01431.1"/>
    <property type="molecule type" value="Genomic_DNA"/>
</dbReference>
<evidence type="ECO:0000313" key="2">
    <source>
        <dbReference type="EMBL" id="BBP01431.1"/>
    </source>
</evidence>